<dbReference type="Pfam" id="PF04357">
    <property type="entry name" value="TamB"/>
    <property type="match status" value="1"/>
</dbReference>
<keyword evidence="4" id="KW-0472">Membrane</keyword>
<reference evidence="6" key="1">
    <citation type="journal article" date="2020" name="Int. J. Syst. Evol. Microbiol.">
        <title>Aquipluma nitroreducens gen. nov. sp. nov., a novel facultatively anaerobic bacterium isolated from a freshwater lake.</title>
        <authorList>
            <person name="Watanabe M."/>
            <person name="Kojima H."/>
            <person name="Fukui M."/>
        </authorList>
    </citation>
    <scope>NUCLEOTIDE SEQUENCE</scope>
    <source>
        <strain evidence="6">MeG22</strain>
    </source>
</reference>
<dbReference type="GO" id="GO:0009306">
    <property type="term" value="P:protein secretion"/>
    <property type="evidence" value="ECO:0007669"/>
    <property type="project" value="InterPro"/>
</dbReference>
<proteinExistence type="predicted"/>
<gene>
    <name evidence="6" type="ORF">AQPE_0883</name>
</gene>
<accession>A0A5K7S5H8</accession>
<keyword evidence="3" id="KW-1133">Transmembrane helix</keyword>
<dbReference type="GO" id="GO:0005886">
    <property type="term" value="C:plasma membrane"/>
    <property type="evidence" value="ECO:0007669"/>
    <property type="project" value="InterPro"/>
</dbReference>
<comment type="subcellular location">
    <subcellularLocation>
        <location evidence="1">Membrane</location>
        <topology evidence="1">Single-pass membrane protein</topology>
    </subcellularLocation>
</comment>
<evidence type="ECO:0000256" key="2">
    <source>
        <dbReference type="ARBA" id="ARBA00022692"/>
    </source>
</evidence>
<evidence type="ECO:0000256" key="4">
    <source>
        <dbReference type="ARBA" id="ARBA00023136"/>
    </source>
</evidence>
<organism evidence="6 7">
    <name type="scientific">Aquipluma nitroreducens</name>
    <dbReference type="NCBI Taxonomy" id="2010828"/>
    <lineage>
        <taxon>Bacteria</taxon>
        <taxon>Pseudomonadati</taxon>
        <taxon>Bacteroidota</taxon>
        <taxon>Bacteroidia</taxon>
        <taxon>Marinilabiliales</taxon>
        <taxon>Prolixibacteraceae</taxon>
        <taxon>Aquipluma</taxon>
    </lineage>
</organism>
<dbReference type="InterPro" id="IPR007452">
    <property type="entry name" value="TamB_C"/>
</dbReference>
<feature type="domain" description="Translocation and assembly module TamB C-terminal" evidence="5">
    <location>
        <begin position="1003"/>
        <end position="1436"/>
    </location>
</feature>
<evidence type="ECO:0000256" key="1">
    <source>
        <dbReference type="ARBA" id="ARBA00004167"/>
    </source>
</evidence>
<evidence type="ECO:0000256" key="3">
    <source>
        <dbReference type="ARBA" id="ARBA00022989"/>
    </source>
</evidence>
<dbReference type="EMBL" id="AP018694">
    <property type="protein sequence ID" value="BBE16740.1"/>
    <property type="molecule type" value="Genomic_DNA"/>
</dbReference>
<evidence type="ECO:0000313" key="6">
    <source>
        <dbReference type="EMBL" id="BBE16740.1"/>
    </source>
</evidence>
<evidence type="ECO:0000259" key="5">
    <source>
        <dbReference type="Pfam" id="PF04357"/>
    </source>
</evidence>
<evidence type="ECO:0000313" key="7">
    <source>
        <dbReference type="Proteomes" id="UP001193389"/>
    </source>
</evidence>
<keyword evidence="2" id="KW-0812">Transmembrane</keyword>
<name>A0A5K7S5H8_9BACT</name>
<protein>
    <recommendedName>
        <fullName evidence="5">Translocation and assembly module TamB C-terminal domain-containing protein</fullName>
    </recommendedName>
</protein>
<keyword evidence="7" id="KW-1185">Reference proteome</keyword>
<dbReference type="Proteomes" id="UP001193389">
    <property type="component" value="Chromosome"/>
</dbReference>
<sequence length="1463" mass="163476">MPILGTVFVLLFSSWLILQSPAVQTYLAQKLALKLSAELNTNITIQGVSITFFDEVKLKDVLVEDQKHDSLLFVHELVASIDSFSIKKRYVSIDQLKLDQTYLNVNTDSTGDPNYQFLLDLFGQKDTVKTDSLNTSYDFVVNKFDFNDAKINYAYADSAGAHKIFLDDISFAVSGIKVLAENIGFRINKFELNDQKEFKLEDFSANFLSTPDSLIITQLHAKTPHSEITEANLYVDKSKIGSGLDFKKLKVNLDLKRSVVSLKDVGLLVPSLKGMDENIEVSGQASGNLADLKGKNIELSIRENTRLAFDIRLSGLPDIENTYMHIDLKQSFADLNELSQVKLPDDFPLTQLKLPSQLIRAGVIEYNGNFTGFLSDFVAYGTFKSKWGVLTTDISFVPSAGEKLKMNGKLKTVNFQLGELVQSDILDHITFNGDVKGLLNQKTHDFSASVSGRIDSLMLNDYQYKNIELAGDILNKRFNGSLVADDPNLKFHFDGEFDLNVPVPVFNFNMLVEKANLKALKLVSGFKQSAVSFAMNANFTGNNIDNLAGSIHFKEGVYQNENGLLSFDNFDLKTFNENEPVLQVRSDFLDADIRGQYQLHNLHNSVLKIITNYLPSSGLKYPDQPTTNNFDFRFNLKDINRFTRVLLPELKMETGEIEGSINSEKNTLTVNASFPEIKYQTAVLRKFTVNLTGDSKLYMRNKVEEFDLGEQFKVHNLSLISEAEDDVMDSKLAWNNFDDVSYSGSINTSTKFFAQKNRPHVEISVKPTRLYLADSLWQINSALITVDSTLIKINKLRLSSKGQSVTADGSINKNQSDKLNLIFNQIDLRSLDRLTGEDLELKGELDGTLSLFDIYQKALFLSDLKVGNLSLLGQPIGDANIQSRWDRDAQEIDVDLLVKSKEQNLLHAFGIYNPGKDSLSVYTNFDHFSLLILQPLMGSSFANFHGDATGKVWIHGPSGHIQHDGALFAANAGLMLSDLQANYNLNDSVRFSGDKIIFPDIKIQDDYGNSGVFSGSIQHQTFSKMIYDMTIKTNKILAINTTPQINEQFYGKLFGSGIVRITGKGAQVLINGAARTEKGTEMNISLEYEGDAQQYDFLNFVTHGYQPKIPLYIAPVSNSDVQIKLDVEVTPEAKAQLIYNSKIGDVIRSQGTGNLQVSIDNDYNISLFGTYTVEQGDYLFTLQNVINKKFEIQQGGTIEWNGDPEVATVNLNAIYRLKASLSDLFASNGTDINANYNQRIPVLCKINLTQNLSNPAIKFDIELPSTDDRTRDDVNQYISSEEDMNKQILSLLVLGKFYTPEYLRGSYAGANNNVVGSTASELFSNQLSNWLSKISNDFDVGVNYRPGNQITNDEIELALSTQMFNDRVSINGNIGNNSSQRTSANSNGLVGDADVNVKLTNNGKLQLKAYNHANNNLIYETSPYTQGVGLSYREDFNNFKELWQKMKSIFKKKNSRPVGAKTK</sequence>
<dbReference type="KEGG" id="anf:AQPE_0883"/>